<reference evidence="2" key="1">
    <citation type="submission" date="2021-03" db="EMBL/GenBank/DDBJ databases">
        <title>Leucobacter chromiisoli sp. nov., isolated from chromium-containing soil of chemical plant.</title>
        <authorList>
            <person name="Xu Z."/>
        </authorList>
    </citation>
    <scope>NUCLEOTIDE SEQUENCE</scope>
    <source>
        <strain evidence="2">K 70/01</strain>
    </source>
</reference>
<dbReference type="GO" id="GO:0004792">
    <property type="term" value="F:thiosulfate-cyanide sulfurtransferase activity"/>
    <property type="evidence" value="ECO:0007669"/>
    <property type="project" value="TreeGrafter"/>
</dbReference>
<dbReference type="Gene3D" id="3.40.250.10">
    <property type="entry name" value="Rhodanese-like domain"/>
    <property type="match status" value="1"/>
</dbReference>
<evidence type="ECO:0000313" key="3">
    <source>
        <dbReference type="Proteomes" id="UP000668403"/>
    </source>
</evidence>
<evidence type="ECO:0000313" key="2">
    <source>
        <dbReference type="EMBL" id="MBO2990460.1"/>
    </source>
</evidence>
<keyword evidence="2" id="KW-0808">Transferase</keyword>
<evidence type="ECO:0000259" key="1">
    <source>
        <dbReference type="PROSITE" id="PS50206"/>
    </source>
</evidence>
<dbReference type="CDD" id="cd00757">
    <property type="entry name" value="ThiF_MoeB_HesA_family"/>
    <property type="match status" value="1"/>
</dbReference>
<dbReference type="PANTHER" id="PTHR10953">
    <property type="entry name" value="UBIQUITIN-ACTIVATING ENZYME E1"/>
    <property type="match status" value="1"/>
</dbReference>
<dbReference type="InterPro" id="IPR001763">
    <property type="entry name" value="Rhodanese-like_dom"/>
</dbReference>
<name>A0A939QGJ5_9MICO</name>
<dbReference type="SUPFAM" id="SSF52821">
    <property type="entry name" value="Rhodanese/Cell cycle control phosphatase"/>
    <property type="match status" value="1"/>
</dbReference>
<dbReference type="CDD" id="cd00158">
    <property type="entry name" value="RHOD"/>
    <property type="match status" value="1"/>
</dbReference>
<dbReference type="Proteomes" id="UP000668403">
    <property type="component" value="Unassembled WGS sequence"/>
</dbReference>
<dbReference type="NCBIfam" id="NF004111">
    <property type="entry name" value="PRK05600.1"/>
    <property type="match status" value="1"/>
</dbReference>
<dbReference type="PANTHER" id="PTHR10953:SF102">
    <property type="entry name" value="ADENYLYLTRANSFERASE AND SULFURTRANSFERASE MOCS3"/>
    <property type="match status" value="1"/>
</dbReference>
<dbReference type="Pfam" id="PF00899">
    <property type="entry name" value="ThiF"/>
    <property type="match status" value="1"/>
</dbReference>
<dbReference type="GO" id="GO:0008146">
    <property type="term" value="F:sulfotransferase activity"/>
    <property type="evidence" value="ECO:0007669"/>
    <property type="project" value="TreeGrafter"/>
</dbReference>
<proteinExistence type="predicted"/>
<protein>
    <submittedName>
        <fullName evidence="2">ThiF family adenylyltransferase</fullName>
    </submittedName>
</protein>
<organism evidence="2 3">
    <name type="scientific">Leucobacter tardus</name>
    <dbReference type="NCBI Taxonomy" id="501483"/>
    <lineage>
        <taxon>Bacteria</taxon>
        <taxon>Bacillati</taxon>
        <taxon>Actinomycetota</taxon>
        <taxon>Actinomycetes</taxon>
        <taxon>Micrococcales</taxon>
        <taxon>Microbacteriaceae</taxon>
        <taxon>Leucobacter</taxon>
    </lineage>
</organism>
<dbReference type="EMBL" id="JAGFBF010000005">
    <property type="protein sequence ID" value="MBO2990460.1"/>
    <property type="molecule type" value="Genomic_DNA"/>
</dbReference>
<dbReference type="GO" id="GO:0016779">
    <property type="term" value="F:nucleotidyltransferase activity"/>
    <property type="evidence" value="ECO:0007669"/>
    <property type="project" value="UniProtKB-KW"/>
</dbReference>
<accession>A0A939QGJ5</accession>
<keyword evidence="2" id="KW-0548">Nucleotidyltransferase</keyword>
<feature type="domain" description="Rhodanese" evidence="1">
    <location>
        <begin position="291"/>
        <end position="394"/>
    </location>
</feature>
<dbReference type="InterPro" id="IPR036873">
    <property type="entry name" value="Rhodanese-like_dom_sf"/>
</dbReference>
<dbReference type="GO" id="GO:0008641">
    <property type="term" value="F:ubiquitin-like modifier activating enzyme activity"/>
    <property type="evidence" value="ECO:0007669"/>
    <property type="project" value="InterPro"/>
</dbReference>
<dbReference type="SUPFAM" id="SSF69572">
    <property type="entry name" value="Activating enzymes of the ubiquitin-like proteins"/>
    <property type="match status" value="1"/>
</dbReference>
<dbReference type="InterPro" id="IPR000594">
    <property type="entry name" value="ThiF_NAD_FAD-bd"/>
</dbReference>
<dbReference type="InterPro" id="IPR035985">
    <property type="entry name" value="Ubiquitin-activating_enz"/>
</dbReference>
<dbReference type="Gene3D" id="3.40.50.720">
    <property type="entry name" value="NAD(P)-binding Rossmann-like Domain"/>
    <property type="match status" value="1"/>
</dbReference>
<dbReference type="RefSeq" id="WP_208239448.1">
    <property type="nucleotide sequence ID" value="NZ_BAAAQU010000002.1"/>
</dbReference>
<dbReference type="InterPro" id="IPR045886">
    <property type="entry name" value="ThiF/MoeB/HesA"/>
</dbReference>
<dbReference type="AlphaFoldDB" id="A0A939QGJ5"/>
<gene>
    <name evidence="2" type="ORF">J4H85_10700</name>
</gene>
<keyword evidence="3" id="KW-1185">Reference proteome</keyword>
<comment type="caution">
    <text evidence="2">The sequence shown here is derived from an EMBL/GenBank/DDBJ whole genome shotgun (WGS) entry which is preliminary data.</text>
</comment>
<dbReference type="GO" id="GO:0005829">
    <property type="term" value="C:cytosol"/>
    <property type="evidence" value="ECO:0007669"/>
    <property type="project" value="TreeGrafter"/>
</dbReference>
<dbReference type="PROSITE" id="PS50206">
    <property type="entry name" value="RHODANESE_3"/>
    <property type="match status" value="1"/>
</dbReference>
<sequence length="403" mass="41600">MSGTPVPLDDAELRRIARQLALPGFGLAQQERLAAAHVLVIGAGGLGCPAMQSLAAVGVGCITVIDDDDVDLSNIHRQILFGADDVGRPKVAVAAERLRQLQPGISVEPRAERLTTDNAAALVGAADLVLDGSDTFATKYLVADAAELTGTPLIWGTVLRYRGDVALWWTGPGAPAHGAGLRDLFPEQPAANSVPDCATAGVLGVTTAVVAGLMATEAVKHLAGIGAPLTGTLLSYDALTVETRKFTVAPDPGRSRVSALRDDYGASVCGAASGEDRADADARDAALARIASGTAVALDVREPHERLVADLPTPTSPMRLPMSELSPDALRGMLARAAASPDDAPRIDSVVVFCASGRRSGDVVAAWATVAREAFGLQLRSLPGGLNALARDTTRPRGEPTPE</sequence>